<sequence>MSALPAYRLRKSWSIPGFSVPGFSGFSRFLCDSWATLRDTLSVQRRVTATFNQRDGRSLHVRKATVAEPDLMAIYRALGITAAPGGTRKLTI</sequence>
<reference evidence="1 2" key="1">
    <citation type="submission" date="2019-04" db="EMBL/GenBank/DDBJ databases">
        <title>A novel phosphate-accumulating bacterium identified in bioreactor for phosphate removal from wastewater.</title>
        <authorList>
            <person name="Kotlyarov R.Y."/>
            <person name="Beletsky A.V."/>
            <person name="Kallistova A.Y."/>
            <person name="Dorofeev A.G."/>
            <person name="Nikolaev Y.Y."/>
            <person name="Pimenov N.V."/>
            <person name="Ravin N.V."/>
            <person name="Mardanov A.V."/>
        </authorList>
    </citation>
    <scope>NUCLEOTIDE SEQUENCE [LARGE SCALE GENOMIC DNA]</scope>
    <source>
        <strain evidence="1 2">Bin19</strain>
    </source>
</reference>
<protein>
    <submittedName>
        <fullName evidence="1">Uncharacterized protein</fullName>
    </submittedName>
</protein>
<evidence type="ECO:0000313" key="2">
    <source>
        <dbReference type="Proteomes" id="UP000306324"/>
    </source>
</evidence>
<accession>A0A5S4EGL6</accession>
<gene>
    <name evidence="1" type="ORF">ACCUM_1273</name>
</gene>
<evidence type="ECO:0000313" key="1">
    <source>
        <dbReference type="EMBL" id="TMQ74417.1"/>
    </source>
</evidence>
<dbReference type="AlphaFoldDB" id="A0A5S4EGL6"/>
<dbReference type="Proteomes" id="UP000306324">
    <property type="component" value="Unassembled WGS sequence"/>
</dbReference>
<comment type="caution">
    <text evidence="1">The sequence shown here is derived from an EMBL/GenBank/DDBJ whole genome shotgun (WGS) entry which is preliminary data.</text>
</comment>
<keyword evidence="2" id="KW-1185">Reference proteome</keyword>
<dbReference type="EMBL" id="SWAD01000220">
    <property type="protein sequence ID" value="TMQ74417.1"/>
    <property type="molecule type" value="Genomic_DNA"/>
</dbReference>
<organism evidence="1 2">
    <name type="scientific">Candidatus Accumulibacter phosphatis</name>
    <dbReference type="NCBI Taxonomy" id="327160"/>
    <lineage>
        <taxon>Bacteria</taxon>
        <taxon>Pseudomonadati</taxon>
        <taxon>Pseudomonadota</taxon>
        <taxon>Betaproteobacteria</taxon>
        <taxon>Candidatus Accumulibacter</taxon>
    </lineage>
</organism>
<name>A0A5S4EGL6_9PROT</name>
<proteinExistence type="predicted"/>